<dbReference type="EMBL" id="JABFDB010000001">
    <property type="protein sequence ID" value="NYZ18386.1"/>
    <property type="molecule type" value="Genomic_DNA"/>
</dbReference>
<keyword evidence="7" id="KW-1185">Reference proteome</keyword>
<dbReference type="PANTHER" id="PTHR44846">
    <property type="entry name" value="MANNOSYL-D-GLYCERATE TRANSPORT/METABOLISM SYSTEM REPRESSOR MNGR-RELATED"/>
    <property type="match status" value="1"/>
</dbReference>
<dbReference type="SMART" id="SM00866">
    <property type="entry name" value="UTRA"/>
    <property type="match status" value="1"/>
</dbReference>
<dbReference type="InterPro" id="IPR000524">
    <property type="entry name" value="Tscrpt_reg_HTH_GntR"/>
</dbReference>
<evidence type="ECO:0000313" key="6">
    <source>
        <dbReference type="EMBL" id="NYZ18386.1"/>
    </source>
</evidence>
<reference evidence="6 7" key="1">
    <citation type="submission" date="2020-05" db="EMBL/GenBank/DDBJ databases">
        <title>Azospirillum oleiclasticum sp. nov, a nitrogen-fixing and heavy crude oil-emulsifying bacterium isolated from the crude oil of Yumen Oilfield.</title>
        <authorList>
            <person name="Wu D."/>
            <person name="Cai M."/>
            <person name="Zhang X."/>
        </authorList>
    </citation>
    <scope>NUCLEOTIDE SEQUENCE [LARGE SCALE GENOMIC DNA]</scope>
    <source>
        <strain evidence="6 7">ROY-1-1-2</strain>
    </source>
</reference>
<evidence type="ECO:0000259" key="5">
    <source>
        <dbReference type="PROSITE" id="PS50949"/>
    </source>
</evidence>
<evidence type="ECO:0000256" key="1">
    <source>
        <dbReference type="ARBA" id="ARBA00023015"/>
    </source>
</evidence>
<dbReference type="Pfam" id="PF00392">
    <property type="entry name" value="GntR"/>
    <property type="match status" value="1"/>
</dbReference>
<evidence type="ECO:0000313" key="7">
    <source>
        <dbReference type="Proteomes" id="UP000584642"/>
    </source>
</evidence>
<evidence type="ECO:0000256" key="2">
    <source>
        <dbReference type="ARBA" id="ARBA00023125"/>
    </source>
</evidence>
<gene>
    <name evidence="6" type="primary">hutC</name>
    <name evidence="6" type="ORF">HND93_01575</name>
</gene>
<dbReference type="Gene3D" id="1.10.10.10">
    <property type="entry name" value="Winged helix-like DNA-binding domain superfamily/Winged helix DNA-binding domain"/>
    <property type="match status" value="1"/>
</dbReference>
<feature type="domain" description="HTH gntR-type" evidence="5">
    <location>
        <begin position="14"/>
        <end position="82"/>
    </location>
</feature>
<evidence type="ECO:0000256" key="4">
    <source>
        <dbReference type="NCBIfam" id="TIGR02018"/>
    </source>
</evidence>
<dbReference type="PANTHER" id="PTHR44846:SF16">
    <property type="entry name" value="TRANSCRIPTIONAL REGULATOR PHNF-RELATED"/>
    <property type="match status" value="1"/>
</dbReference>
<accession>A0ABX2T258</accession>
<evidence type="ECO:0000256" key="3">
    <source>
        <dbReference type="ARBA" id="ARBA00023163"/>
    </source>
</evidence>
<keyword evidence="3" id="KW-0804">Transcription</keyword>
<dbReference type="InterPro" id="IPR028978">
    <property type="entry name" value="Chorismate_lyase_/UTRA_dom_sf"/>
</dbReference>
<dbReference type="SUPFAM" id="SSF64288">
    <property type="entry name" value="Chorismate lyase-like"/>
    <property type="match status" value="1"/>
</dbReference>
<comment type="caution">
    <text evidence="6">The sequence shown here is derived from an EMBL/GenBank/DDBJ whole genome shotgun (WGS) entry which is preliminary data.</text>
</comment>
<dbReference type="InterPro" id="IPR036388">
    <property type="entry name" value="WH-like_DNA-bd_sf"/>
</dbReference>
<name>A0ABX2T258_9PROT</name>
<dbReference type="InterPro" id="IPR011663">
    <property type="entry name" value="UTRA"/>
</dbReference>
<protein>
    <recommendedName>
        <fullName evidence="4">Histidine utilization repressor</fullName>
    </recommendedName>
</protein>
<dbReference type="NCBIfam" id="TIGR02018">
    <property type="entry name" value="his_ut_repres"/>
    <property type="match status" value="1"/>
</dbReference>
<dbReference type="PRINTS" id="PR00035">
    <property type="entry name" value="HTHGNTR"/>
</dbReference>
<dbReference type="InterPro" id="IPR050679">
    <property type="entry name" value="Bact_HTH_transcr_reg"/>
</dbReference>
<dbReference type="Proteomes" id="UP000584642">
    <property type="component" value="Unassembled WGS sequence"/>
</dbReference>
<dbReference type="RefSeq" id="WP_180280135.1">
    <property type="nucleotide sequence ID" value="NZ_JABFDB010000001.1"/>
</dbReference>
<dbReference type="SMART" id="SM00345">
    <property type="entry name" value="HTH_GNTR"/>
    <property type="match status" value="1"/>
</dbReference>
<sequence>MTLTMPDAAASGPAPLYLRIKRLIAGRVLSGDWPREQRIPSENELVRDLGVSRMTVHRALRELTEEGLLVRLQGVGTFVAPAKPQSALLELRNIADEIRGRGHEHACDLHALRAEPAAPDVAAALDLGDGEPVFHSLCVHRENGVPVQVEDRFVSPAAAPHYLEQDFTKGTPNEYLSAIVPATDVEHVIEAIAPDADTLRLLELDGAEPCLQVLRTTWAGTLPVTQARLIHPGTRYRLAGRFQTQNRAR</sequence>
<organism evidence="6 7">
    <name type="scientific">Azospirillum oleiclasticum</name>
    <dbReference type="NCBI Taxonomy" id="2735135"/>
    <lineage>
        <taxon>Bacteria</taxon>
        <taxon>Pseudomonadati</taxon>
        <taxon>Pseudomonadota</taxon>
        <taxon>Alphaproteobacteria</taxon>
        <taxon>Rhodospirillales</taxon>
        <taxon>Azospirillaceae</taxon>
        <taxon>Azospirillum</taxon>
    </lineage>
</organism>
<dbReference type="InterPro" id="IPR036390">
    <property type="entry name" value="WH_DNA-bd_sf"/>
</dbReference>
<keyword evidence="1" id="KW-0805">Transcription regulation</keyword>
<dbReference type="InterPro" id="IPR010248">
    <property type="entry name" value="His_ut_repres"/>
</dbReference>
<proteinExistence type="predicted"/>
<dbReference type="SUPFAM" id="SSF46785">
    <property type="entry name" value="Winged helix' DNA-binding domain"/>
    <property type="match status" value="1"/>
</dbReference>
<dbReference type="CDD" id="cd07377">
    <property type="entry name" value="WHTH_GntR"/>
    <property type="match status" value="1"/>
</dbReference>
<dbReference type="Gene3D" id="3.40.1410.10">
    <property type="entry name" value="Chorismate lyase-like"/>
    <property type="match status" value="1"/>
</dbReference>
<dbReference type="Pfam" id="PF07702">
    <property type="entry name" value="UTRA"/>
    <property type="match status" value="1"/>
</dbReference>
<keyword evidence="2" id="KW-0238">DNA-binding</keyword>
<dbReference type="PROSITE" id="PS50949">
    <property type="entry name" value="HTH_GNTR"/>
    <property type="match status" value="1"/>
</dbReference>